<dbReference type="PROSITE" id="PS50016">
    <property type="entry name" value="ZF_PHD_2"/>
    <property type="match status" value="1"/>
</dbReference>
<dbReference type="EMBL" id="CALNXK010000052">
    <property type="protein sequence ID" value="CAH3132929.1"/>
    <property type="molecule type" value="Genomic_DNA"/>
</dbReference>
<dbReference type="SMART" id="SM00249">
    <property type="entry name" value="PHD"/>
    <property type="match status" value="1"/>
</dbReference>
<evidence type="ECO:0000256" key="4">
    <source>
        <dbReference type="ARBA" id="ARBA00022771"/>
    </source>
</evidence>
<evidence type="ECO:0000256" key="1">
    <source>
        <dbReference type="ARBA" id="ARBA00004123"/>
    </source>
</evidence>
<feature type="domain" description="PHD-type" evidence="9">
    <location>
        <begin position="29"/>
        <end position="88"/>
    </location>
</feature>
<evidence type="ECO:0000256" key="6">
    <source>
        <dbReference type="ARBA" id="ARBA00022853"/>
    </source>
</evidence>
<accession>A0ABN8P5A0</accession>
<name>A0ABN8P5A0_9CNID</name>
<dbReference type="InterPro" id="IPR019787">
    <property type="entry name" value="Znf_PHD-finger"/>
</dbReference>
<dbReference type="Gene3D" id="3.30.40.10">
    <property type="entry name" value="Zinc/RING finger domain, C3HC4 (zinc finger)"/>
    <property type="match status" value="2"/>
</dbReference>
<evidence type="ECO:0000256" key="8">
    <source>
        <dbReference type="PROSITE-ProRule" id="PRU00146"/>
    </source>
</evidence>
<evidence type="ECO:0000256" key="2">
    <source>
        <dbReference type="ARBA" id="ARBA00010210"/>
    </source>
</evidence>
<protein>
    <recommendedName>
        <fullName evidence="9">PHD-type domain-containing protein</fullName>
    </recommendedName>
</protein>
<keyword evidence="4 8" id="KW-0863">Zinc-finger</keyword>
<evidence type="ECO:0000256" key="7">
    <source>
        <dbReference type="ARBA" id="ARBA00023242"/>
    </source>
</evidence>
<evidence type="ECO:0000313" key="11">
    <source>
        <dbReference type="Proteomes" id="UP001159405"/>
    </source>
</evidence>
<keyword evidence="7" id="KW-0539">Nucleus</keyword>
<dbReference type="PANTHER" id="PTHR10333:SF42">
    <property type="entry name" value="INHIBITOR OF GROWTH PROTEIN 5"/>
    <property type="match status" value="1"/>
</dbReference>
<sequence length="88" mass="9775">MLSFSSIIAACSDTYCLDCLGLKHPPPMQWVCPECQDEEVLYCLCNQGEYGLMGGCDGAECSVEWFHLQCVGLMGKPKAKKWFCPLCN</sequence>
<keyword evidence="11" id="KW-1185">Reference proteome</keyword>
<comment type="caution">
    <text evidence="10">The sequence shown here is derived from an EMBL/GenBank/DDBJ whole genome shotgun (WGS) entry which is preliminary data.</text>
</comment>
<dbReference type="InterPro" id="IPR011011">
    <property type="entry name" value="Znf_FYVE_PHD"/>
</dbReference>
<comment type="similarity">
    <text evidence="2">Belongs to the ING family.</text>
</comment>
<dbReference type="PANTHER" id="PTHR10333">
    <property type="entry name" value="INHIBITOR OF GROWTH PROTEIN"/>
    <property type="match status" value="1"/>
</dbReference>
<reference evidence="10 11" key="1">
    <citation type="submission" date="2022-05" db="EMBL/GenBank/DDBJ databases">
        <authorList>
            <consortium name="Genoscope - CEA"/>
            <person name="William W."/>
        </authorList>
    </citation>
    <scope>NUCLEOTIDE SEQUENCE [LARGE SCALE GENOMIC DNA]</scope>
</reference>
<evidence type="ECO:0000313" key="10">
    <source>
        <dbReference type="EMBL" id="CAH3132929.1"/>
    </source>
</evidence>
<proteinExistence type="inferred from homology"/>
<keyword evidence="6" id="KW-0156">Chromatin regulator</keyword>
<evidence type="ECO:0000256" key="5">
    <source>
        <dbReference type="ARBA" id="ARBA00022833"/>
    </source>
</evidence>
<dbReference type="InterPro" id="IPR028651">
    <property type="entry name" value="ING_fam"/>
</dbReference>
<dbReference type="InterPro" id="IPR001965">
    <property type="entry name" value="Znf_PHD"/>
</dbReference>
<dbReference type="Proteomes" id="UP001159405">
    <property type="component" value="Unassembled WGS sequence"/>
</dbReference>
<comment type="subcellular location">
    <subcellularLocation>
        <location evidence="1">Nucleus</location>
    </subcellularLocation>
</comment>
<evidence type="ECO:0000256" key="3">
    <source>
        <dbReference type="ARBA" id="ARBA00022723"/>
    </source>
</evidence>
<dbReference type="InterPro" id="IPR013083">
    <property type="entry name" value="Znf_RING/FYVE/PHD"/>
</dbReference>
<organism evidence="10 11">
    <name type="scientific">Porites lobata</name>
    <dbReference type="NCBI Taxonomy" id="104759"/>
    <lineage>
        <taxon>Eukaryota</taxon>
        <taxon>Metazoa</taxon>
        <taxon>Cnidaria</taxon>
        <taxon>Anthozoa</taxon>
        <taxon>Hexacorallia</taxon>
        <taxon>Scleractinia</taxon>
        <taxon>Fungiina</taxon>
        <taxon>Poritidae</taxon>
        <taxon>Porites</taxon>
    </lineage>
</organism>
<gene>
    <name evidence="10" type="ORF">PLOB_00036568</name>
</gene>
<evidence type="ECO:0000259" key="9">
    <source>
        <dbReference type="PROSITE" id="PS50016"/>
    </source>
</evidence>
<dbReference type="SUPFAM" id="SSF57903">
    <property type="entry name" value="FYVE/PHD zinc finger"/>
    <property type="match status" value="1"/>
</dbReference>
<keyword evidence="5" id="KW-0862">Zinc</keyword>
<keyword evidence="3" id="KW-0479">Metal-binding</keyword>